<evidence type="ECO:0000313" key="1">
    <source>
        <dbReference type="EMBL" id="KAK9962800.1"/>
    </source>
</evidence>
<comment type="caution">
    <text evidence="1">The sequence shown here is derived from an EMBL/GenBank/DDBJ whole genome shotgun (WGS) entry which is preliminary data.</text>
</comment>
<dbReference type="Proteomes" id="UP001479290">
    <property type="component" value="Unassembled WGS sequence"/>
</dbReference>
<evidence type="ECO:0000313" key="2">
    <source>
        <dbReference type="Proteomes" id="UP001479290"/>
    </source>
</evidence>
<dbReference type="AlphaFoldDB" id="A0AAW1ZRJ9"/>
<accession>A0AAW1ZRJ9</accession>
<gene>
    <name evidence="1" type="ORF">ABG768_008152</name>
</gene>
<organism evidence="1 2">
    <name type="scientific">Culter alburnus</name>
    <name type="common">Topmouth culter</name>
    <dbReference type="NCBI Taxonomy" id="194366"/>
    <lineage>
        <taxon>Eukaryota</taxon>
        <taxon>Metazoa</taxon>
        <taxon>Chordata</taxon>
        <taxon>Craniata</taxon>
        <taxon>Vertebrata</taxon>
        <taxon>Euteleostomi</taxon>
        <taxon>Actinopterygii</taxon>
        <taxon>Neopterygii</taxon>
        <taxon>Teleostei</taxon>
        <taxon>Ostariophysi</taxon>
        <taxon>Cypriniformes</taxon>
        <taxon>Xenocyprididae</taxon>
        <taxon>Xenocypridinae</taxon>
        <taxon>Culter</taxon>
    </lineage>
</organism>
<sequence length="137" mass="15027">MPSDPEDISDSEMWDYSSQALDPVPLDPSDKALIARAAERADLTSQTASTSTSVFYRGLQCQKTEGLPILPDFVTELHSSWKAQSSTALPRTQLGTWQGRQFTGLLQLHRLGPHLLCWQGQPPGLAKMLYTLASIVG</sequence>
<protein>
    <submittedName>
        <fullName evidence="1">Uncharacterized protein</fullName>
    </submittedName>
</protein>
<proteinExistence type="predicted"/>
<name>A0AAW1ZRJ9_CULAL</name>
<keyword evidence="2" id="KW-1185">Reference proteome</keyword>
<reference evidence="1 2" key="1">
    <citation type="submission" date="2024-05" db="EMBL/GenBank/DDBJ databases">
        <title>A high-quality chromosomal-level genome assembly of Topmouth culter (Culter alburnus).</title>
        <authorList>
            <person name="Zhao H."/>
        </authorList>
    </citation>
    <scope>NUCLEOTIDE SEQUENCE [LARGE SCALE GENOMIC DNA]</scope>
    <source>
        <strain evidence="1">CATC2023</strain>
        <tissue evidence="1">Muscle</tissue>
    </source>
</reference>
<dbReference type="EMBL" id="JAWDJR010000015">
    <property type="protein sequence ID" value="KAK9962800.1"/>
    <property type="molecule type" value="Genomic_DNA"/>
</dbReference>